<dbReference type="EMBL" id="SJPI01000002">
    <property type="protein sequence ID" value="TWT50675.1"/>
    <property type="molecule type" value="Genomic_DNA"/>
</dbReference>
<dbReference type="Proteomes" id="UP000316598">
    <property type="component" value="Unassembled WGS sequence"/>
</dbReference>
<dbReference type="CDD" id="cd06171">
    <property type="entry name" value="Sigma70_r4"/>
    <property type="match status" value="1"/>
</dbReference>
<dbReference type="PANTHER" id="PTHR43133">
    <property type="entry name" value="RNA POLYMERASE ECF-TYPE SIGMA FACTO"/>
    <property type="match status" value="1"/>
</dbReference>
<dbReference type="Gene3D" id="1.10.1740.10">
    <property type="match status" value="1"/>
</dbReference>
<evidence type="ECO:0000313" key="8">
    <source>
        <dbReference type="Proteomes" id="UP000316598"/>
    </source>
</evidence>
<feature type="domain" description="RNA polymerase sigma-70 region 2" evidence="5">
    <location>
        <begin position="31"/>
        <end position="99"/>
    </location>
</feature>
<dbReference type="Pfam" id="PF04542">
    <property type="entry name" value="Sigma70_r2"/>
    <property type="match status" value="1"/>
</dbReference>
<keyword evidence="4" id="KW-0804">Transcription</keyword>
<dbReference type="SUPFAM" id="SSF88659">
    <property type="entry name" value="Sigma3 and sigma4 domains of RNA polymerase sigma factors"/>
    <property type="match status" value="1"/>
</dbReference>
<dbReference type="PANTHER" id="PTHR43133:SF62">
    <property type="entry name" value="RNA POLYMERASE SIGMA FACTOR SIGZ"/>
    <property type="match status" value="1"/>
</dbReference>
<dbReference type="Gene3D" id="1.10.10.10">
    <property type="entry name" value="Winged helix-like DNA-binding domain superfamily/Winged helix DNA-binding domain"/>
    <property type="match status" value="1"/>
</dbReference>
<evidence type="ECO:0000256" key="1">
    <source>
        <dbReference type="ARBA" id="ARBA00010641"/>
    </source>
</evidence>
<gene>
    <name evidence="7" type="primary">sigK</name>
    <name evidence="7" type="ORF">Pla22_34180</name>
</gene>
<dbReference type="RefSeq" id="WP_165440707.1">
    <property type="nucleotide sequence ID" value="NZ_SJPI01000002.1"/>
</dbReference>
<evidence type="ECO:0000313" key="7">
    <source>
        <dbReference type="EMBL" id="TWT50675.1"/>
    </source>
</evidence>
<keyword evidence="3" id="KW-0731">Sigma factor</keyword>
<comment type="similarity">
    <text evidence="1">Belongs to the sigma-70 factor family. ECF subfamily.</text>
</comment>
<dbReference type="GO" id="GO:0006352">
    <property type="term" value="P:DNA-templated transcription initiation"/>
    <property type="evidence" value="ECO:0007669"/>
    <property type="project" value="InterPro"/>
</dbReference>
<dbReference type="GO" id="GO:0003677">
    <property type="term" value="F:DNA binding"/>
    <property type="evidence" value="ECO:0007669"/>
    <property type="project" value="InterPro"/>
</dbReference>
<sequence>MKENRAIDPTATDEDLMLGICGGDRASFRELYDRHRSLVYTVALRVCGQECNAETVTVTVFWEIWKKPTSWNPERGPIRTYLLLLARSRARDLLRSEARHSVENRGLAEELTHHRTQLQETVDPALKLQNSQRARQLRAVAQELPADIREVLDLAFFGGLTHLGIAEELGVPLGTVKSRIRRGLSQMRERLTALSEDWLTH</sequence>
<dbReference type="NCBIfam" id="TIGR02937">
    <property type="entry name" value="sigma70-ECF"/>
    <property type="match status" value="1"/>
</dbReference>
<evidence type="ECO:0000256" key="4">
    <source>
        <dbReference type="ARBA" id="ARBA00023163"/>
    </source>
</evidence>
<name>A0A5C5WKM2_9BACT</name>
<keyword evidence="8" id="KW-1185">Reference proteome</keyword>
<evidence type="ECO:0000256" key="2">
    <source>
        <dbReference type="ARBA" id="ARBA00023015"/>
    </source>
</evidence>
<dbReference type="InterPro" id="IPR007627">
    <property type="entry name" value="RNA_pol_sigma70_r2"/>
</dbReference>
<comment type="caution">
    <text evidence="7">The sequence shown here is derived from an EMBL/GenBank/DDBJ whole genome shotgun (WGS) entry which is preliminary data.</text>
</comment>
<dbReference type="InterPro" id="IPR013249">
    <property type="entry name" value="RNA_pol_sigma70_r4_t2"/>
</dbReference>
<keyword evidence="2" id="KW-0805">Transcription regulation</keyword>
<dbReference type="Pfam" id="PF08281">
    <property type="entry name" value="Sigma70_r4_2"/>
    <property type="match status" value="1"/>
</dbReference>
<dbReference type="InterPro" id="IPR036388">
    <property type="entry name" value="WH-like_DNA-bd_sf"/>
</dbReference>
<evidence type="ECO:0000256" key="3">
    <source>
        <dbReference type="ARBA" id="ARBA00023082"/>
    </source>
</evidence>
<dbReference type="InterPro" id="IPR013324">
    <property type="entry name" value="RNA_pol_sigma_r3/r4-like"/>
</dbReference>
<dbReference type="InterPro" id="IPR014284">
    <property type="entry name" value="RNA_pol_sigma-70_dom"/>
</dbReference>
<proteinExistence type="inferred from homology"/>
<dbReference type="InterPro" id="IPR039425">
    <property type="entry name" value="RNA_pol_sigma-70-like"/>
</dbReference>
<dbReference type="SUPFAM" id="SSF88946">
    <property type="entry name" value="Sigma2 domain of RNA polymerase sigma factors"/>
    <property type="match status" value="1"/>
</dbReference>
<dbReference type="GO" id="GO:0016987">
    <property type="term" value="F:sigma factor activity"/>
    <property type="evidence" value="ECO:0007669"/>
    <property type="project" value="UniProtKB-KW"/>
</dbReference>
<dbReference type="AlphaFoldDB" id="A0A5C5WKM2"/>
<evidence type="ECO:0000259" key="5">
    <source>
        <dbReference type="Pfam" id="PF04542"/>
    </source>
</evidence>
<reference evidence="7 8" key="1">
    <citation type="submission" date="2019-02" db="EMBL/GenBank/DDBJ databases">
        <title>Deep-cultivation of Planctomycetes and their phenomic and genomic characterization uncovers novel biology.</title>
        <authorList>
            <person name="Wiegand S."/>
            <person name="Jogler M."/>
            <person name="Boedeker C."/>
            <person name="Pinto D."/>
            <person name="Vollmers J."/>
            <person name="Rivas-Marin E."/>
            <person name="Kohn T."/>
            <person name="Peeters S.H."/>
            <person name="Heuer A."/>
            <person name="Rast P."/>
            <person name="Oberbeckmann S."/>
            <person name="Bunk B."/>
            <person name="Jeske O."/>
            <person name="Meyerdierks A."/>
            <person name="Storesund J.E."/>
            <person name="Kallscheuer N."/>
            <person name="Luecker S."/>
            <person name="Lage O.M."/>
            <person name="Pohl T."/>
            <person name="Merkel B.J."/>
            <person name="Hornburger P."/>
            <person name="Mueller R.-W."/>
            <person name="Bruemmer F."/>
            <person name="Labrenz M."/>
            <person name="Spormann A.M."/>
            <person name="Op Den Camp H."/>
            <person name="Overmann J."/>
            <person name="Amann R."/>
            <person name="Jetten M.S.M."/>
            <person name="Mascher T."/>
            <person name="Medema M.H."/>
            <person name="Devos D.P."/>
            <person name="Kaster A.-K."/>
            <person name="Ovreas L."/>
            <person name="Rohde M."/>
            <person name="Galperin M.Y."/>
            <person name="Jogler C."/>
        </authorList>
    </citation>
    <scope>NUCLEOTIDE SEQUENCE [LARGE SCALE GENOMIC DNA]</scope>
    <source>
        <strain evidence="7 8">Pla22</strain>
    </source>
</reference>
<accession>A0A5C5WKM2</accession>
<evidence type="ECO:0000259" key="6">
    <source>
        <dbReference type="Pfam" id="PF08281"/>
    </source>
</evidence>
<organism evidence="7 8">
    <name type="scientific">Rubripirellula amarantea</name>
    <dbReference type="NCBI Taxonomy" id="2527999"/>
    <lineage>
        <taxon>Bacteria</taxon>
        <taxon>Pseudomonadati</taxon>
        <taxon>Planctomycetota</taxon>
        <taxon>Planctomycetia</taxon>
        <taxon>Pirellulales</taxon>
        <taxon>Pirellulaceae</taxon>
        <taxon>Rubripirellula</taxon>
    </lineage>
</organism>
<protein>
    <submittedName>
        <fullName evidence="7">ECF RNA polymerase sigma factor SigK</fullName>
    </submittedName>
</protein>
<dbReference type="InterPro" id="IPR013325">
    <property type="entry name" value="RNA_pol_sigma_r2"/>
</dbReference>
<feature type="domain" description="RNA polymerase sigma factor 70 region 4 type 2" evidence="6">
    <location>
        <begin position="135"/>
        <end position="187"/>
    </location>
</feature>